<proteinExistence type="predicted"/>
<gene>
    <name evidence="2" type="ORF">DFR29_10744</name>
</gene>
<reference evidence="2 3" key="1">
    <citation type="submission" date="2019-03" db="EMBL/GenBank/DDBJ databases">
        <title>Genomic Encyclopedia of Type Strains, Phase IV (KMG-IV): sequencing the most valuable type-strain genomes for metagenomic binning, comparative biology and taxonomic classification.</title>
        <authorList>
            <person name="Goeker M."/>
        </authorList>
    </citation>
    <scope>NUCLEOTIDE SEQUENCE [LARGE SCALE GENOMIC DNA]</scope>
    <source>
        <strain evidence="2 3">DSM 21667</strain>
    </source>
</reference>
<feature type="chain" id="PRO_5020226028" description="6-phosphogluconolactonase (Cycloisomerase 2 family)" evidence="1">
    <location>
        <begin position="22"/>
        <end position="415"/>
    </location>
</feature>
<keyword evidence="3" id="KW-1185">Reference proteome</keyword>
<evidence type="ECO:0008006" key="4">
    <source>
        <dbReference type="Google" id="ProtNLM"/>
    </source>
</evidence>
<dbReference type="EMBL" id="SNZH01000007">
    <property type="protein sequence ID" value="TDR43040.1"/>
    <property type="molecule type" value="Genomic_DNA"/>
</dbReference>
<dbReference type="OrthoDB" id="5946274at2"/>
<protein>
    <recommendedName>
        <fullName evidence="4">6-phosphogluconolactonase (Cycloisomerase 2 family)</fullName>
    </recommendedName>
</protein>
<accession>A0A4R6YW40</accession>
<keyword evidence="1" id="KW-0732">Signal</keyword>
<dbReference type="RefSeq" id="WP_133818961.1">
    <property type="nucleotide sequence ID" value="NZ_SNZH01000007.1"/>
</dbReference>
<organism evidence="2 3">
    <name type="scientific">Tahibacter aquaticus</name>
    <dbReference type="NCBI Taxonomy" id="520092"/>
    <lineage>
        <taxon>Bacteria</taxon>
        <taxon>Pseudomonadati</taxon>
        <taxon>Pseudomonadota</taxon>
        <taxon>Gammaproteobacteria</taxon>
        <taxon>Lysobacterales</taxon>
        <taxon>Rhodanobacteraceae</taxon>
        <taxon>Tahibacter</taxon>
    </lineage>
</organism>
<evidence type="ECO:0000313" key="3">
    <source>
        <dbReference type="Proteomes" id="UP000295293"/>
    </source>
</evidence>
<evidence type="ECO:0000313" key="2">
    <source>
        <dbReference type="EMBL" id="TDR43040.1"/>
    </source>
</evidence>
<sequence length="415" mass="42817">MHTPTLLLALVLAGSALPALAELPSYAPPQLQARSNLLVNDNGYNLPPGSSFNSITADIDDAGRVAFAVQVVPDGASSTPGIWFGGNGSGSIVFRGPVDALVSSAVRMNDAGQVVFTLVETGSADGIYRYDDALQSAERIGTAPVFPSSYSSAAINNSGDIGFQGSFGSGRGHASRAAAGGAALHVVDRSVDPGSSYTYLYTPNFDDARTIVAKVATSADFTTATEIRRFASDGNSTRLAANRGTDAASPIRQFDNSVGVSDSGRVAFVATRFADNRRVVYRVDGAALSEIAVVDPAGLVREIDAFPPAITDAGLVAFRGKDEDGQAIFVSDGTQLQRAVGKGDVLQTDLGKAQIGQNNSTDAVFAGAPSLNDTGDLAFVAALHPAGDNQVEWGSGVFVARASETIFADGFEQAL</sequence>
<evidence type="ECO:0000256" key="1">
    <source>
        <dbReference type="SAM" id="SignalP"/>
    </source>
</evidence>
<dbReference type="Proteomes" id="UP000295293">
    <property type="component" value="Unassembled WGS sequence"/>
</dbReference>
<comment type="caution">
    <text evidence="2">The sequence shown here is derived from an EMBL/GenBank/DDBJ whole genome shotgun (WGS) entry which is preliminary data.</text>
</comment>
<feature type="signal peptide" evidence="1">
    <location>
        <begin position="1"/>
        <end position="21"/>
    </location>
</feature>
<name>A0A4R6YW40_9GAMM</name>
<dbReference type="AlphaFoldDB" id="A0A4R6YW40"/>